<evidence type="ECO:0000313" key="2">
    <source>
        <dbReference type="Proteomes" id="UP000580051"/>
    </source>
</evidence>
<protein>
    <submittedName>
        <fullName evidence="1">Uncharacterized protein</fullName>
    </submittedName>
</protein>
<dbReference type="Proteomes" id="UP000580051">
    <property type="component" value="Unassembled WGS sequence"/>
</dbReference>
<accession>A0A6V8NQ64</accession>
<sequence length="53" mass="5880">RLHQHAGEVWRAHHIGGLDPILLDQDKFLLLPDLAVSSDGRVQSILMGKCHKG</sequence>
<reference evidence="1 2" key="1">
    <citation type="journal article" date="2020" name="Front. Microbiol.">
        <title>Single-cell genomics of novel Actinobacteria with the Wood-Ljungdahl pathway discovered in a serpentinizing system.</title>
        <authorList>
            <person name="Merino N."/>
            <person name="Kawai M."/>
            <person name="Boyd E.S."/>
            <person name="Colman D.R."/>
            <person name="McGlynn S.E."/>
            <person name="Nealson K.H."/>
            <person name="Kurokawa K."/>
            <person name="Hongoh Y."/>
        </authorList>
    </citation>
    <scope>NUCLEOTIDE SEQUENCE [LARGE SCALE GENOMIC DNA]</scope>
    <source>
        <strain evidence="1 2">S06</strain>
    </source>
</reference>
<organism evidence="1 2">
    <name type="scientific">Candidatus Hakubella thermalkaliphila</name>
    <dbReference type="NCBI Taxonomy" id="2754717"/>
    <lineage>
        <taxon>Bacteria</taxon>
        <taxon>Bacillati</taxon>
        <taxon>Actinomycetota</taxon>
        <taxon>Actinomycetota incertae sedis</taxon>
        <taxon>Candidatus Hakubellales</taxon>
        <taxon>Candidatus Hakubellaceae</taxon>
        <taxon>Candidatus Hakubella</taxon>
    </lineage>
</organism>
<evidence type="ECO:0000313" key="1">
    <source>
        <dbReference type="EMBL" id="GFP22529.1"/>
    </source>
</evidence>
<gene>
    <name evidence="1" type="ORF">HKBW3S06_01757</name>
</gene>
<proteinExistence type="predicted"/>
<name>A0A6V8NQ64_9ACTN</name>
<feature type="non-terminal residue" evidence="1">
    <location>
        <position position="1"/>
    </location>
</feature>
<comment type="caution">
    <text evidence="1">The sequence shown here is derived from an EMBL/GenBank/DDBJ whole genome shotgun (WGS) entry which is preliminary data.</text>
</comment>
<dbReference type="AlphaFoldDB" id="A0A6V8NQ64"/>
<dbReference type="EMBL" id="BLRV01000488">
    <property type="protein sequence ID" value="GFP22529.1"/>
    <property type="molecule type" value="Genomic_DNA"/>
</dbReference>